<keyword evidence="4" id="KW-0808">Transferase</keyword>
<evidence type="ECO:0000256" key="5">
    <source>
        <dbReference type="ARBA" id="ARBA00022741"/>
    </source>
</evidence>
<dbReference type="AlphaFoldDB" id="A0ABD2QHG8"/>
<proteinExistence type="predicted"/>
<organism evidence="12 13">
    <name type="scientific">Cichlidogyrus casuarinus</name>
    <dbReference type="NCBI Taxonomy" id="1844966"/>
    <lineage>
        <taxon>Eukaryota</taxon>
        <taxon>Metazoa</taxon>
        <taxon>Spiralia</taxon>
        <taxon>Lophotrochozoa</taxon>
        <taxon>Platyhelminthes</taxon>
        <taxon>Monogenea</taxon>
        <taxon>Monopisthocotylea</taxon>
        <taxon>Dactylogyridea</taxon>
        <taxon>Ancyrocephalidae</taxon>
        <taxon>Cichlidogyrus</taxon>
    </lineage>
</organism>
<dbReference type="SMART" id="SM00219">
    <property type="entry name" value="TyrKc"/>
    <property type="match status" value="1"/>
</dbReference>
<evidence type="ECO:0000256" key="1">
    <source>
        <dbReference type="ARBA" id="ARBA00012513"/>
    </source>
</evidence>
<dbReference type="EC" id="2.7.11.1" evidence="1"/>
<dbReference type="Gene3D" id="1.10.510.10">
    <property type="entry name" value="Transferase(Phosphotransferase) domain 1"/>
    <property type="match status" value="1"/>
</dbReference>
<dbReference type="GO" id="GO:0004674">
    <property type="term" value="F:protein serine/threonine kinase activity"/>
    <property type="evidence" value="ECO:0007669"/>
    <property type="project" value="UniProtKB-KW"/>
</dbReference>
<evidence type="ECO:0000256" key="4">
    <source>
        <dbReference type="ARBA" id="ARBA00022679"/>
    </source>
</evidence>
<comment type="catalytic activity">
    <reaction evidence="9">
        <text>L-threonyl-[protein] + ATP = O-phospho-L-threonyl-[protein] + ADP + H(+)</text>
        <dbReference type="Rhea" id="RHEA:46608"/>
        <dbReference type="Rhea" id="RHEA-COMP:11060"/>
        <dbReference type="Rhea" id="RHEA-COMP:11605"/>
        <dbReference type="ChEBI" id="CHEBI:15378"/>
        <dbReference type="ChEBI" id="CHEBI:30013"/>
        <dbReference type="ChEBI" id="CHEBI:30616"/>
        <dbReference type="ChEBI" id="CHEBI:61977"/>
        <dbReference type="ChEBI" id="CHEBI:456216"/>
        <dbReference type="EC" id="2.7.11.1"/>
    </reaction>
</comment>
<comment type="catalytic activity">
    <reaction evidence="10">
        <text>L-seryl-[protein] + ATP = O-phospho-L-seryl-[protein] + ADP + H(+)</text>
        <dbReference type="Rhea" id="RHEA:17989"/>
        <dbReference type="Rhea" id="RHEA-COMP:9863"/>
        <dbReference type="Rhea" id="RHEA-COMP:11604"/>
        <dbReference type="ChEBI" id="CHEBI:15378"/>
        <dbReference type="ChEBI" id="CHEBI:29999"/>
        <dbReference type="ChEBI" id="CHEBI:30616"/>
        <dbReference type="ChEBI" id="CHEBI:83421"/>
        <dbReference type="ChEBI" id="CHEBI:456216"/>
        <dbReference type="EC" id="2.7.11.1"/>
    </reaction>
</comment>
<dbReference type="SUPFAM" id="SSF56112">
    <property type="entry name" value="Protein kinase-like (PK-like)"/>
    <property type="match status" value="1"/>
</dbReference>
<reference evidence="12 13" key="1">
    <citation type="submission" date="2024-11" db="EMBL/GenBank/DDBJ databases">
        <title>Adaptive evolution of stress response genes in parasites aligns with host niche diversity.</title>
        <authorList>
            <person name="Hahn C."/>
            <person name="Resl P."/>
        </authorList>
    </citation>
    <scope>NUCLEOTIDE SEQUENCE [LARGE SCALE GENOMIC DNA]</scope>
    <source>
        <strain evidence="12">EGGRZ-B1_66</strain>
        <tissue evidence="12">Body</tissue>
    </source>
</reference>
<evidence type="ECO:0000313" key="12">
    <source>
        <dbReference type="EMBL" id="KAL3318993.1"/>
    </source>
</evidence>
<dbReference type="PROSITE" id="PS50011">
    <property type="entry name" value="PROTEIN_KINASE_DOM"/>
    <property type="match status" value="1"/>
</dbReference>
<evidence type="ECO:0000256" key="9">
    <source>
        <dbReference type="ARBA" id="ARBA00047899"/>
    </source>
</evidence>
<protein>
    <recommendedName>
        <fullName evidence="2">Serine/threonine-protein kinase greatwall</fullName>
        <ecNumber evidence="1">2.7.11.1</ecNumber>
    </recommendedName>
    <alternativeName>
        <fullName evidence="8">Microtubule-associated serine/threonine-protein kinase-like</fullName>
    </alternativeName>
</protein>
<evidence type="ECO:0000259" key="11">
    <source>
        <dbReference type="PROSITE" id="PS50011"/>
    </source>
</evidence>
<dbReference type="InterPro" id="IPR011009">
    <property type="entry name" value="Kinase-like_dom_sf"/>
</dbReference>
<keyword evidence="13" id="KW-1185">Reference proteome</keyword>
<evidence type="ECO:0000256" key="6">
    <source>
        <dbReference type="ARBA" id="ARBA00022777"/>
    </source>
</evidence>
<keyword evidence="5" id="KW-0547">Nucleotide-binding</keyword>
<dbReference type="Proteomes" id="UP001626550">
    <property type="component" value="Unassembled WGS sequence"/>
</dbReference>
<keyword evidence="3" id="KW-0723">Serine/threonine-protein kinase</keyword>
<feature type="domain" description="Protein kinase" evidence="11">
    <location>
        <begin position="15"/>
        <end position="273"/>
    </location>
</feature>
<dbReference type="PANTHER" id="PTHR24356">
    <property type="entry name" value="SERINE/THREONINE-PROTEIN KINASE"/>
    <property type="match status" value="1"/>
</dbReference>
<evidence type="ECO:0000256" key="10">
    <source>
        <dbReference type="ARBA" id="ARBA00048679"/>
    </source>
</evidence>
<dbReference type="InterPro" id="IPR000719">
    <property type="entry name" value="Prot_kinase_dom"/>
</dbReference>
<accession>A0ABD2QHG8</accession>
<evidence type="ECO:0000256" key="7">
    <source>
        <dbReference type="ARBA" id="ARBA00022840"/>
    </source>
</evidence>
<sequence length="334" mass="38549">MHLRGLSLPFKSYLLVESADTYDGKYYTVIPEKQNKVRVVKVLMKRAQADKKYIKRILAERECMAKLNYGEGCAFIVKMLEVYQTPSRCCFVYESYSSVSLKELVQTYGVCSLEKCAIIAKQMVLALEYVHSKDKVHRDIRPKNFRLSPNGQLKLIGFENATDLKLGETLYMNLVLRTIDYSAPELIRGAHGHEVDWWGFGAVIYYLVTGKLLFAQYADRAEKKNAIRDCEKIDLSEMQEDIYGADLIDLLKSLLTEREKRLDVRKIKEHGFLSHKFVNSDYEEVVIDGTYLTDAELYQYNLELYPNDKIPVKVLEFTANNTATNLSMLDTVYE</sequence>
<comment type="caution">
    <text evidence="12">The sequence shown here is derived from an EMBL/GenBank/DDBJ whole genome shotgun (WGS) entry which is preliminary data.</text>
</comment>
<dbReference type="InterPro" id="IPR020635">
    <property type="entry name" value="Tyr_kinase_cat_dom"/>
</dbReference>
<dbReference type="InterPro" id="IPR050236">
    <property type="entry name" value="Ser_Thr_kinase_AGC"/>
</dbReference>
<dbReference type="GO" id="GO:0005524">
    <property type="term" value="F:ATP binding"/>
    <property type="evidence" value="ECO:0007669"/>
    <property type="project" value="UniProtKB-KW"/>
</dbReference>
<evidence type="ECO:0000256" key="3">
    <source>
        <dbReference type="ARBA" id="ARBA00022527"/>
    </source>
</evidence>
<evidence type="ECO:0000256" key="2">
    <source>
        <dbReference type="ARBA" id="ARBA00022148"/>
    </source>
</evidence>
<evidence type="ECO:0000313" key="13">
    <source>
        <dbReference type="Proteomes" id="UP001626550"/>
    </source>
</evidence>
<dbReference type="Pfam" id="PF00069">
    <property type="entry name" value="Pkinase"/>
    <property type="match status" value="1"/>
</dbReference>
<evidence type="ECO:0000256" key="8">
    <source>
        <dbReference type="ARBA" id="ARBA00033099"/>
    </source>
</evidence>
<dbReference type="EMBL" id="JBJKFK010000181">
    <property type="protein sequence ID" value="KAL3318993.1"/>
    <property type="molecule type" value="Genomic_DNA"/>
</dbReference>
<gene>
    <name evidence="12" type="primary">CAMK4_1</name>
    <name evidence="12" type="ORF">Ciccas_002340</name>
</gene>
<dbReference type="PANTHER" id="PTHR24356:SF1">
    <property type="entry name" value="SERINE_THREONINE-PROTEIN KINASE GREATWALL"/>
    <property type="match status" value="1"/>
</dbReference>
<name>A0ABD2QHG8_9PLAT</name>
<keyword evidence="6 12" id="KW-0418">Kinase</keyword>
<keyword evidence="7" id="KW-0067">ATP-binding</keyword>